<reference evidence="1" key="1">
    <citation type="thesis" date="2020" institute="ProQuest LLC" country="789 East Eisenhower Parkway, Ann Arbor, MI, USA">
        <title>Comparative Genomics and Chromosome Evolution.</title>
        <authorList>
            <person name="Mudd A.B."/>
        </authorList>
    </citation>
    <scope>NUCLEOTIDE SEQUENCE</scope>
    <source>
        <strain evidence="1">237g6f4</strain>
        <tissue evidence="1">Blood</tissue>
    </source>
</reference>
<keyword evidence="2" id="KW-1185">Reference proteome</keyword>
<proteinExistence type="predicted"/>
<sequence>MFTNTALDIPEIPGNSVLLAKILFLANVIPDTHSNELWIVAHILHQHKSESCIQKFGLVVYTAAHAASDWGLSVCVSAAMINVVTKYWSKT</sequence>
<comment type="caution">
    <text evidence="1">The sequence shown here is derived from an EMBL/GenBank/DDBJ whole genome shotgun (WGS) entry which is preliminary data.</text>
</comment>
<organism evidence="1 2">
    <name type="scientific">Engystomops pustulosus</name>
    <name type="common">Tungara frog</name>
    <name type="synonym">Physalaemus pustulosus</name>
    <dbReference type="NCBI Taxonomy" id="76066"/>
    <lineage>
        <taxon>Eukaryota</taxon>
        <taxon>Metazoa</taxon>
        <taxon>Chordata</taxon>
        <taxon>Craniata</taxon>
        <taxon>Vertebrata</taxon>
        <taxon>Euteleostomi</taxon>
        <taxon>Amphibia</taxon>
        <taxon>Batrachia</taxon>
        <taxon>Anura</taxon>
        <taxon>Neobatrachia</taxon>
        <taxon>Hyloidea</taxon>
        <taxon>Leptodactylidae</taxon>
        <taxon>Leiuperinae</taxon>
        <taxon>Engystomops</taxon>
    </lineage>
</organism>
<dbReference type="EMBL" id="WNYA01000005">
    <property type="protein sequence ID" value="KAG8570559.1"/>
    <property type="molecule type" value="Genomic_DNA"/>
</dbReference>
<protein>
    <submittedName>
        <fullName evidence="1">Uncharacterized protein</fullName>
    </submittedName>
</protein>
<dbReference type="AlphaFoldDB" id="A0AAV7BDA7"/>
<evidence type="ECO:0000313" key="1">
    <source>
        <dbReference type="EMBL" id="KAG8570559.1"/>
    </source>
</evidence>
<gene>
    <name evidence="1" type="ORF">GDO81_011321</name>
</gene>
<evidence type="ECO:0000313" key="2">
    <source>
        <dbReference type="Proteomes" id="UP000824782"/>
    </source>
</evidence>
<dbReference type="Proteomes" id="UP000824782">
    <property type="component" value="Unassembled WGS sequence"/>
</dbReference>
<accession>A0AAV7BDA7</accession>
<name>A0AAV7BDA7_ENGPU</name>